<feature type="transmembrane region" description="Helical" evidence="1">
    <location>
        <begin position="146"/>
        <end position="169"/>
    </location>
</feature>
<protein>
    <submittedName>
        <fullName evidence="2">Uncharacterized protein</fullName>
    </submittedName>
</protein>
<feature type="transmembrane region" description="Helical" evidence="1">
    <location>
        <begin position="31"/>
        <end position="60"/>
    </location>
</feature>
<accession>A0A7G6Y8X7</accession>
<dbReference type="RefSeq" id="WP_185278114.1">
    <property type="nucleotide sequence ID" value="NZ_CP043641.1"/>
</dbReference>
<dbReference type="Proteomes" id="UP000515511">
    <property type="component" value="Chromosome"/>
</dbReference>
<evidence type="ECO:0000313" key="2">
    <source>
        <dbReference type="EMBL" id="QNE34942.1"/>
    </source>
</evidence>
<feature type="transmembrane region" description="Helical" evidence="1">
    <location>
        <begin position="81"/>
        <end position="102"/>
    </location>
</feature>
<dbReference type="AlphaFoldDB" id="A0A7G6Y8X7"/>
<evidence type="ECO:0000256" key="1">
    <source>
        <dbReference type="SAM" id="Phobius"/>
    </source>
</evidence>
<keyword evidence="1" id="KW-0472">Membrane</keyword>
<keyword evidence="1" id="KW-0812">Transmembrane</keyword>
<name>A0A7G6Y8X7_9MICO</name>
<organism evidence="2 3">
    <name type="scientific">Leifsonia shinshuensis</name>
    <dbReference type="NCBI Taxonomy" id="150026"/>
    <lineage>
        <taxon>Bacteria</taxon>
        <taxon>Bacillati</taxon>
        <taxon>Actinomycetota</taxon>
        <taxon>Actinomycetes</taxon>
        <taxon>Micrococcales</taxon>
        <taxon>Microbacteriaceae</taxon>
        <taxon>Leifsonia</taxon>
    </lineage>
</organism>
<proteinExistence type="predicted"/>
<reference evidence="3" key="1">
    <citation type="submission" date="2019-09" db="EMBL/GenBank/DDBJ databases">
        <title>Antimicrobial potential of Antarctic Bacteria.</title>
        <authorList>
            <person name="Benaud N."/>
            <person name="Edwards R.J."/>
            <person name="Ferrari B.C."/>
        </authorList>
    </citation>
    <scope>NUCLEOTIDE SEQUENCE [LARGE SCALE GENOMIC DNA]</scope>
    <source>
        <strain evidence="3">INR9</strain>
    </source>
</reference>
<keyword evidence="1" id="KW-1133">Transmembrane helix</keyword>
<sequence length="170" mass="17031">MLLDVGALGASTVSACCLLGSPRPVRVWVSAGLMVLAMAGCVLGSSVPGVGLASIVLSLASAGFALQRRAGRVPPMSLHRALGGVTMAALVAMSLGMTRPAVASGSAHEHGVSLGAIVAAFVAGYLAYSAWLLVTMARARHLPRRAGARGLLELGEVAGMAVGVLLMSVM</sequence>
<gene>
    <name evidence="2" type="ORF">F1C12_07220</name>
</gene>
<evidence type="ECO:0000313" key="3">
    <source>
        <dbReference type="Proteomes" id="UP000515511"/>
    </source>
</evidence>
<feature type="transmembrane region" description="Helical" evidence="1">
    <location>
        <begin position="114"/>
        <end position="134"/>
    </location>
</feature>
<dbReference type="EMBL" id="CP043641">
    <property type="protein sequence ID" value="QNE34942.1"/>
    <property type="molecule type" value="Genomic_DNA"/>
</dbReference>
<dbReference type="KEGG" id="lse:F1C12_07220"/>